<feature type="coiled-coil region" evidence="1">
    <location>
        <begin position="272"/>
        <end position="310"/>
    </location>
</feature>
<feature type="domain" description="C2" evidence="3">
    <location>
        <begin position="793"/>
        <end position="922"/>
    </location>
</feature>
<dbReference type="Gene3D" id="2.60.40.150">
    <property type="entry name" value="C2 domain"/>
    <property type="match status" value="1"/>
</dbReference>
<dbReference type="PANTHER" id="PTHR20837:SF0">
    <property type="entry name" value="COILED-COIL AND C2 DOMAIN-CONTAINING PROTEIN 2A"/>
    <property type="match status" value="1"/>
</dbReference>
<keyword evidence="1" id="KW-0175">Coiled coil</keyword>
<dbReference type="EnsemblMetazoa" id="XM_019916505.1">
    <property type="protein sequence ID" value="XP_019772064.1"/>
    <property type="gene ID" value="LOC109545685"/>
</dbReference>
<dbReference type="InterPro" id="IPR052434">
    <property type="entry name" value="Tectonic-like_complex_comp"/>
</dbReference>
<feature type="region of interest" description="Disordered" evidence="2">
    <location>
        <begin position="186"/>
        <end position="224"/>
    </location>
</feature>
<protein>
    <recommendedName>
        <fullName evidence="3">C2 domain-containing protein</fullName>
    </recommendedName>
</protein>
<evidence type="ECO:0000259" key="3">
    <source>
        <dbReference type="PROSITE" id="PS50004"/>
    </source>
</evidence>
<dbReference type="GO" id="GO:0035869">
    <property type="term" value="C:ciliary transition zone"/>
    <property type="evidence" value="ECO:0007669"/>
    <property type="project" value="TreeGrafter"/>
</dbReference>
<dbReference type="InterPro" id="IPR056290">
    <property type="entry name" value="CEPT76/DRC7_peptidase-like_dom"/>
</dbReference>
<feature type="compositionally biased region" description="Low complexity" evidence="2">
    <location>
        <begin position="210"/>
        <end position="221"/>
    </location>
</feature>
<dbReference type="Proteomes" id="UP000019118">
    <property type="component" value="Unassembled WGS sequence"/>
</dbReference>
<dbReference type="PANTHER" id="PTHR20837">
    <property type="entry name" value="CENTROSOMAL PROTEIN-RELATED"/>
    <property type="match status" value="1"/>
</dbReference>
<dbReference type="GO" id="GO:1904491">
    <property type="term" value="P:protein localization to ciliary transition zone"/>
    <property type="evidence" value="ECO:0007669"/>
    <property type="project" value="TreeGrafter"/>
</dbReference>
<reference evidence="4" key="2">
    <citation type="submission" date="2024-08" db="UniProtKB">
        <authorList>
            <consortium name="EnsemblMetazoa"/>
        </authorList>
    </citation>
    <scope>IDENTIFICATION</scope>
</reference>
<dbReference type="Pfam" id="PF00168">
    <property type="entry name" value="C2"/>
    <property type="match status" value="1"/>
</dbReference>
<evidence type="ECO:0000313" key="5">
    <source>
        <dbReference type="Proteomes" id="UP000019118"/>
    </source>
</evidence>
<sequence>MISSSKEDLLEMSEATTPIRNSARRPIKRRNQVHSPPFTSPATSAADRDVTSIFSVSRISRRSSSDDTTTEWSDNFISDASANKQEITRKSLSKSSADLHKKTNKISRLKKSLDKLRRETSKVDASVHSVRSRLQLDEQRPEATAFSFICSESEKFQAPAEDRNELVHYKPSGHWDLVFQELNLTKNAPPSPNQLDNPVKLQNFKPPSAPHAAKPSSYSPPNRSHDLEEVRIIKENVLELSIDSVKFYHHPLFSLEHVLQENLQKVFANHSNTLEEKTIEKLLEELDNQRKAQTEQREATLRNVRKARERLFKEARMQRARLKKILLTWKAIKKIRANQGYCSTNIRLIIQKRPLDSIKLEVLFQQILQDLLEEKKAAYEKKLGRMEEGNGDGNHQLLRVDEAKLETELKRKFLECFPDPGEPELWFYLRHDQEISAEVESEPENHRRKAAASTTFTIKISCDSVPVCKSKPSTLNEQFELDISEMFLLQLTTIPQSLTLEIFEHPQGLLRKNVANVTVEIPSLGVLYQEAKNREKQFERHELVHYTHAGVGSGCKLQNLLEDDNAPLDLKELHTRGVLVSRVGWQSAPHRRDPLDQFPSAKPITKWGTVDAPAIQHWLEARRSDPDIELIGLDDTLELWKEDCLTGDDAGSFFRLDANADYRRNFCKIQDIQANLRFQYLKLRDLNEIEFDGITIPNRMRELPINLLTDFKKRKALEVEDDGPDGDPRTLRETGKRRLRQMQKQIFQKCKGLRDNLSYESVVDEKYLIYFEEVVKTLVKNLFNWFRWRPKLSRPLPRLAAEPQQTPALSTHKFLISILRGKNIPQRDGAGDVQSFVEISFEDFFFTSSTKSGKEPAWNEAIELPLKAQHADYLNPDALSGSISFNLFDQTGERDNPTKFWLGEVKVPLAALATGLNLSGWFKVRKAQVLFGYQAQEELLVSRSPKLSSSIEATFIQLDVRVSPILPSLEPSMAELPSNDIPYIKEHVLRWNESFNAAFPSKKVCALAIDVNGRTNCITRFLRPLEPPHLNNEEFDVTPEQCLRYISLIPFTECNAFFQNIWLTSEQLLNFMVGSVTDHCVTLTCFLLALKIDAYLLLGYGVPHGYSSYVLIAEYSRESDLPNYVIFDVTYNEKFSLTDPFCPLQRVHAIANGENVWGNAQRHQSPAFLRFDLSRKSDWWPLFDINITAPTNFVNNKIHFILYNDFEHLEERVERKLKSKFSKWRLMERTNFNYRVSEAFSGTLRLLELNSMHGKPNNDALLELSKAIGAYQINGAVLNVPFTSLQALVRRVKALNLHIQSPDVAEFGLSVMVQIYPGRVLSVWLFIGRITDIS</sequence>
<evidence type="ECO:0000313" key="4">
    <source>
        <dbReference type="EnsemblMetazoa" id="XP_019772064.1"/>
    </source>
</evidence>
<dbReference type="Pfam" id="PF24656">
    <property type="entry name" value="CEPT76_peptidase"/>
    <property type="match status" value="1"/>
</dbReference>
<feature type="compositionally biased region" description="Polar residues" evidence="2">
    <location>
        <begin position="186"/>
        <end position="196"/>
    </location>
</feature>
<dbReference type="GO" id="GO:1905515">
    <property type="term" value="P:non-motile cilium assembly"/>
    <property type="evidence" value="ECO:0007669"/>
    <property type="project" value="TreeGrafter"/>
</dbReference>
<dbReference type="SMART" id="SM00239">
    <property type="entry name" value="C2"/>
    <property type="match status" value="1"/>
</dbReference>
<feature type="compositionally biased region" description="Basic residues" evidence="2">
    <location>
        <begin position="22"/>
        <end position="32"/>
    </location>
</feature>
<dbReference type="PROSITE" id="PS50004">
    <property type="entry name" value="C2"/>
    <property type="match status" value="1"/>
</dbReference>
<dbReference type="SUPFAM" id="SSF49562">
    <property type="entry name" value="C2 domain (Calcium/lipid-binding domain, CaLB)"/>
    <property type="match status" value="1"/>
</dbReference>
<evidence type="ECO:0000256" key="2">
    <source>
        <dbReference type="SAM" id="MobiDB-lite"/>
    </source>
</evidence>
<evidence type="ECO:0000256" key="1">
    <source>
        <dbReference type="SAM" id="Coils"/>
    </source>
</evidence>
<keyword evidence="5" id="KW-1185">Reference proteome</keyword>
<dbReference type="Pfam" id="PF15625">
    <property type="entry name" value="CC2D2AN-C2"/>
    <property type="match status" value="1"/>
</dbReference>
<feature type="region of interest" description="Disordered" evidence="2">
    <location>
        <begin position="1"/>
        <end position="47"/>
    </location>
</feature>
<dbReference type="InterPro" id="IPR028928">
    <property type="entry name" value="CC2D2AN-C2"/>
</dbReference>
<reference evidence="5" key="1">
    <citation type="journal article" date="2013" name="Genome Biol.">
        <title>Draft genome of the mountain pine beetle, Dendroctonus ponderosae Hopkins, a major forest pest.</title>
        <authorList>
            <person name="Keeling C.I."/>
            <person name="Yuen M.M."/>
            <person name="Liao N.Y."/>
            <person name="Docking T.R."/>
            <person name="Chan S.K."/>
            <person name="Taylor G.A."/>
            <person name="Palmquist D.L."/>
            <person name="Jackman S.D."/>
            <person name="Nguyen A."/>
            <person name="Li M."/>
            <person name="Henderson H."/>
            <person name="Janes J.K."/>
            <person name="Zhao Y."/>
            <person name="Pandoh P."/>
            <person name="Moore R."/>
            <person name="Sperling F.A."/>
            <person name="Huber D.P."/>
            <person name="Birol I."/>
            <person name="Jones S.J."/>
            <person name="Bohlmann J."/>
        </authorList>
    </citation>
    <scope>NUCLEOTIDE SEQUENCE</scope>
</reference>
<proteinExistence type="predicted"/>
<accession>A0AAR5QFR6</accession>
<dbReference type="InterPro" id="IPR000008">
    <property type="entry name" value="C2_dom"/>
</dbReference>
<organism evidence="4 5">
    <name type="scientific">Dendroctonus ponderosae</name>
    <name type="common">Mountain pine beetle</name>
    <dbReference type="NCBI Taxonomy" id="77166"/>
    <lineage>
        <taxon>Eukaryota</taxon>
        <taxon>Metazoa</taxon>
        <taxon>Ecdysozoa</taxon>
        <taxon>Arthropoda</taxon>
        <taxon>Hexapoda</taxon>
        <taxon>Insecta</taxon>
        <taxon>Pterygota</taxon>
        <taxon>Neoptera</taxon>
        <taxon>Endopterygota</taxon>
        <taxon>Coleoptera</taxon>
        <taxon>Polyphaga</taxon>
        <taxon>Cucujiformia</taxon>
        <taxon>Curculionidae</taxon>
        <taxon>Scolytinae</taxon>
        <taxon>Dendroctonus</taxon>
    </lineage>
</organism>
<name>A0AAR5QFR6_DENPD</name>
<dbReference type="InterPro" id="IPR035892">
    <property type="entry name" value="C2_domain_sf"/>
</dbReference>